<evidence type="ECO:0000313" key="11">
    <source>
        <dbReference type="EMBL" id="PIR91930.1"/>
    </source>
</evidence>
<evidence type="ECO:0000259" key="10">
    <source>
        <dbReference type="Pfam" id="PF00768"/>
    </source>
</evidence>
<keyword evidence="5" id="KW-0573">Peptidoglycan synthesis</keyword>
<dbReference type="InterPro" id="IPR012338">
    <property type="entry name" value="Beta-lactam/transpept-like"/>
</dbReference>
<accession>A0A2H0V0Q4</accession>
<dbReference type="InterPro" id="IPR018044">
    <property type="entry name" value="Peptidase_S11"/>
</dbReference>
<evidence type="ECO:0000256" key="1">
    <source>
        <dbReference type="ARBA" id="ARBA00007164"/>
    </source>
</evidence>
<sequence length="341" mass="36297">MIILVTILVAITLIVTNTNPVALARNNFFIFNSQASTSVSVASPAGMVMGASETGGKIGVQANAAAAGQASLTLPPPEDKPIAPVLKSVYRKAPEIAARAAVIIDVKSQKVLYQKDVNEQAALASITKLVTALVALKHQPDFDQEYVMQAEDRREGGRINLFWGDKITVKDLWYASLVGSDNTATIALVHALGFSEQEFVAQMNQQAQALGLRDTNFVDPVGLSTNNKSTAAEVAKIAGAALASEEIRQAVTQPRYVLKTKQGKTRVIESTDDLLGGAKSYQVLGGKTGSLGSAGLNFTGKFSQNGREIISVILGSNGVDARFADTDALVNWAYENYVWPK</sequence>
<evidence type="ECO:0000256" key="3">
    <source>
        <dbReference type="ARBA" id="ARBA00022801"/>
    </source>
</evidence>
<dbReference type="Proteomes" id="UP000228510">
    <property type="component" value="Unassembled WGS sequence"/>
</dbReference>
<gene>
    <name evidence="11" type="ORF">COU01_04460</name>
</gene>
<dbReference type="GO" id="GO:0008360">
    <property type="term" value="P:regulation of cell shape"/>
    <property type="evidence" value="ECO:0007669"/>
    <property type="project" value="UniProtKB-KW"/>
</dbReference>
<comment type="caution">
    <text evidence="11">The sequence shown here is derived from an EMBL/GenBank/DDBJ whole genome shotgun (WGS) entry which is preliminary data.</text>
</comment>
<evidence type="ECO:0000313" key="12">
    <source>
        <dbReference type="Proteomes" id="UP000228510"/>
    </source>
</evidence>
<dbReference type="PANTHER" id="PTHR21581:SF26">
    <property type="entry name" value="D-ALANYL-D-ALANINE ENDOPEPTIDASE"/>
    <property type="match status" value="1"/>
</dbReference>
<dbReference type="SUPFAM" id="SSF56601">
    <property type="entry name" value="beta-lactamase/transpeptidase-like"/>
    <property type="match status" value="1"/>
</dbReference>
<dbReference type="GO" id="GO:0009252">
    <property type="term" value="P:peptidoglycan biosynthetic process"/>
    <property type="evidence" value="ECO:0007669"/>
    <property type="project" value="UniProtKB-KW"/>
</dbReference>
<organism evidence="11 12">
    <name type="scientific">Candidatus Falkowbacteria bacterium CG10_big_fil_rev_8_21_14_0_10_44_15</name>
    <dbReference type="NCBI Taxonomy" id="1974569"/>
    <lineage>
        <taxon>Bacteria</taxon>
        <taxon>Candidatus Falkowiibacteriota</taxon>
    </lineage>
</organism>
<evidence type="ECO:0000256" key="8">
    <source>
        <dbReference type="PIRSR" id="PIRSR618044-2"/>
    </source>
</evidence>
<evidence type="ECO:0000256" key="9">
    <source>
        <dbReference type="RuleBase" id="RU004016"/>
    </source>
</evidence>
<evidence type="ECO:0000256" key="5">
    <source>
        <dbReference type="ARBA" id="ARBA00022984"/>
    </source>
</evidence>
<feature type="binding site" evidence="8">
    <location>
        <position position="287"/>
    </location>
    <ligand>
        <name>substrate</name>
    </ligand>
</feature>
<feature type="active site" evidence="7">
    <location>
        <position position="125"/>
    </location>
</feature>
<name>A0A2H0V0Q4_9BACT</name>
<dbReference type="PRINTS" id="PR00725">
    <property type="entry name" value="DADACBPTASE1"/>
</dbReference>
<feature type="active site" description="Proton acceptor" evidence="7">
    <location>
        <position position="128"/>
    </location>
</feature>
<dbReference type="GO" id="GO:0006508">
    <property type="term" value="P:proteolysis"/>
    <property type="evidence" value="ECO:0007669"/>
    <property type="project" value="InterPro"/>
</dbReference>
<evidence type="ECO:0000256" key="7">
    <source>
        <dbReference type="PIRSR" id="PIRSR618044-1"/>
    </source>
</evidence>
<evidence type="ECO:0000256" key="2">
    <source>
        <dbReference type="ARBA" id="ARBA00022729"/>
    </source>
</evidence>
<keyword evidence="3" id="KW-0378">Hydrolase</keyword>
<evidence type="ECO:0000256" key="6">
    <source>
        <dbReference type="ARBA" id="ARBA00023316"/>
    </source>
</evidence>
<keyword evidence="2" id="KW-0732">Signal</keyword>
<dbReference type="Pfam" id="PF00768">
    <property type="entry name" value="Peptidase_S11"/>
    <property type="match status" value="1"/>
</dbReference>
<reference evidence="12" key="1">
    <citation type="submission" date="2017-09" db="EMBL/GenBank/DDBJ databases">
        <title>Depth-based differentiation of microbial function through sediment-hosted aquifers and enrichment of novel symbionts in the deep terrestrial subsurface.</title>
        <authorList>
            <person name="Probst A.J."/>
            <person name="Ladd B."/>
            <person name="Jarett J.K."/>
            <person name="Geller-Mcgrath D.E."/>
            <person name="Sieber C.M.K."/>
            <person name="Emerson J.B."/>
            <person name="Anantharaman K."/>
            <person name="Thomas B.C."/>
            <person name="Malmstrom R."/>
            <person name="Stieglmeier M."/>
            <person name="Klingl A."/>
            <person name="Woyke T."/>
            <person name="Ryan C.M."/>
            <person name="Banfield J.F."/>
        </authorList>
    </citation>
    <scope>NUCLEOTIDE SEQUENCE [LARGE SCALE GENOMIC DNA]</scope>
</reference>
<protein>
    <recommendedName>
        <fullName evidence="10">Peptidase S11 D-alanyl-D-alanine carboxypeptidase A N-terminal domain-containing protein</fullName>
    </recommendedName>
</protein>
<dbReference type="EMBL" id="PFAT01000058">
    <property type="protein sequence ID" value="PIR91930.1"/>
    <property type="molecule type" value="Genomic_DNA"/>
</dbReference>
<dbReference type="InterPro" id="IPR001967">
    <property type="entry name" value="Peptidase_S11_N"/>
</dbReference>
<feature type="domain" description="Peptidase S11 D-alanyl-D-alanine carboxypeptidase A N-terminal" evidence="10">
    <location>
        <begin position="91"/>
        <end position="316"/>
    </location>
</feature>
<feature type="active site" evidence="7">
    <location>
        <position position="180"/>
    </location>
</feature>
<comment type="similarity">
    <text evidence="1 9">Belongs to the peptidase S11 family.</text>
</comment>
<dbReference type="PANTHER" id="PTHR21581">
    <property type="entry name" value="D-ALANYL-D-ALANINE CARBOXYPEPTIDASE"/>
    <property type="match status" value="1"/>
</dbReference>
<evidence type="ECO:0000256" key="4">
    <source>
        <dbReference type="ARBA" id="ARBA00022960"/>
    </source>
</evidence>
<keyword evidence="6" id="KW-0961">Cell wall biogenesis/degradation</keyword>
<dbReference type="Gene3D" id="3.40.710.10">
    <property type="entry name" value="DD-peptidase/beta-lactamase superfamily"/>
    <property type="match status" value="1"/>
</dbReference>
<dbReference type="GO" id="GO:0009002">
    <property type="term" value="F:serine-type D-Ala-D-Ala carboxypeptidase activity"/>
    <property type="evidence" value="ECO:0007669"/>
    <property type="project" value="InterPro"/>
</dbReference>
<keyword evidence="4" id="KW-0133">Cell shape</keyword>
<dbReference type="GO" id="GO:0071555">
    <property type="term" value="P:cell wall organization"/>
    <property type="evidence" value="ECO:0007669"/>
    <property type="project" value="UniProtKB-KW"/>
</dbReference>
<proteinExistence type="inferred from homology"/>
<dbReference type="AlphaFoldDB" id="A0A2H0V0Q4"/>